<dbReference type="SUPFAM" id="SSF49785">
    <property type="entry name" value="Galactose-binding domain-like"/>
    <property type="match status" value="1"/>
</dbReference>
<dbReference type="InterPro" id="IPR008979">
    <property type="entry name" value="Galactose-bd-like_sf"/>
</dbReference>
<comment type="caution">
    <text evidence="1">The sequence shown here is derived from an EMBL/GenBank/DDBJ whole genome shotgun (WGS) entry which is preliminary data.</text>
</comment>
<evidence type="ECO:0000313" key="1">
    <source>
        <dbReference type="EMBL" id="KAH3858385.1"/>
    </source>
</evidence>
<organism evidence="1 2">
    <name type="scientific">Dreissena polymorpha</name>
    <name type="common">Zebra mussel</name>
    <name type="synonym">Mytilus polymorpha</name>
    <dbReference type="NCBI Taxonomy" id="45954"/>
    <lineage>
        <taxon>Eukaryota</taxon>
        <taxon>Metazoa</taxon>
        <taxon>Spiralia</taxon>
        <taxon>Lophotrochozoa</taxon>
        <taxon>Mollusca</taxon>
        <taxon>Bivalvia</taxon>
        <taxon>Autobranchia</taxon>
        <taxon>Heteroconchia</taxon>
        <taxon>Euheterodonta</taxon>
        <taxon>Imparidentia</taxon>
        <taxon>Neoheterodontei</taxon>
        <taxon>Myida</taxon>
        <taxon>Dreissenoidea</taxon>
        <taxon>Dreissenidae</taxon>
        <taxon>Dreissena</taxon>
    </lineage>
</organism>
<reference evidence="1" key="2">
    <citation type="submission" date="2020-11" db="EMBL/GenBank/DDBJ databases">
        <authorList>
            <person name="McCartney M.A."/>
            <person name="Auch B."/>
            <person name="Kono T."/>
            <person name="Mallez S."/>
            <person name="Becker A."/>
            <person name="Gohl D.M."/>
            <person name="Silverstein K.A.T."/>
            <person name="Koren S."/>
            <person name="Bechman K.B."/>
            <person name="Herman A."/>
            <person name="Abrahante J.E."/>
            <person name="Garbe J."/>
        </authorList>
    </citation>
    <scope>NUCLEOTIDE SEQUENCE</scope>
    <source>
        <strain evidence="1">Duluth1</strain>
        <tissue evidence="1">Whole animal</tissue>
    </source>
</reference>
<keyword evidence="2" id="KW-1185">Reference proteome</keyword>
<sequence length="91" mass="9995">MYACVCVCVCVCVCYIKDLPVVRGVTAWQSSVYYDRTGSLAIDGNFGTTDPVCFATQNATGYYLIVELKTTSNLVHVDILFRSDLLPNQDG</sequence>
<gene>
    <name evidence="1" type="ORF">DPMN_101008</name>
</gene>
<dbReference type="Gene3D" id="2.60.120.260">
    <property type="entry name" value="Galactose-binding domain-like"/>
    <property type="match status" value="1"/>
</dbReference>
<reference evidence="1" key="1">
    <citation type="journal article" date="2019" name="bioRxiv">
        <title>The Genome of the Zebra Mussel, Dreissena polymorpha: A Resource for Invasive Species Research.</title>
        <authorList>
            <person name="McCartney M.A."/>
            <person name="Auch B."/>
            <person name="Kono T."/>
            <person name="Mallez S."/>
            <person name="Zhang Y."/>
            <person name="Obille A."/>
            <person name="Becker A."/>
            <person name="Abrahante J.E."/>
            <person name="Garbe J."/>
            <person name="Badalamenti J.P."/>
            <person name="Herman A."/>
            <person name="Mangelson H."/>
            <person name="Liachko I."/>
            <person name="Sullivan S."/>
            <person name="Sone E.D."/>
            <person name="Koren S."/>
            <person name="Silverstein K.A.T."/>
            <person name="Beckman K.B."/>
            <person name="Gohl D.M."/>
        </authorList>
    </citation>
    <scope>NUCLEOTIDE SEQUENCE</scope>
    <source>
        <strain evidence="1">Duluth1</strain>
        <tissue evidence="1">Whole animal</tissue>
    </source>
</reference>
<dbReference type="Proteomes" id="UP000828390">
    <property type="component" value="Unassembled WGS sequence"/>
</dbReference>
<evidence type="ECO:0000313" key="2">
    <source>
        <dbReference type="Proteomes" id="UP000828390"/>
    </source>
</evidence>
<dbReference type="EMBL" id="JAIWYP010000003">
    <property type="protein sequence ID" value="KAH3858385.1"/>
    <property type="molecule type" value="Genomic_DNA"/>
</dbReference>
<name>A0A9D4LHY5_DREPO</name>
<proteinExistence type="predicted"/>
<dbReference type="AlphaFoldDB" id="A0A9D4LHY5"/>
<protein>
    <submittedName>
        <fullName evidence="1">Uncharacterized protein</fullName>
    </submittedName>
</protein>
<accession>A0A9D4LHY5</accession>